<gene>
    <name evidence="6" type="ORF">PEVE_00009596</name>
</gene>
<dbReference type="SUPFAM" id="SSF50978">
    <property type="entry name" value="WD40 repeat-like"/>
    <property type="match status" value="1"/>
</dbReference>
<evidence type="ECO:0000256" key="2">
    <source>
        <dbReference type="ARBA" id="ARBA00022737"/>
    </source>
</evidence>
<keyword evidence="5" id="KW-0472">Membrane</keyword>
<dbReference type="SMART" id="SM00320">
    <property type="entry name" value="WD40"/>
    <property type="match status" value="7"/>
</dbReference>
<evidence type="ECO:0000256" key="5">
    <source>
        <dbReference type="SAM" id="Phobius"/>
    </source>
</evidence>
<dbReference type="Gene3D" id="2.130.10.10">
    <property type="entry name" value="YVTN repeat-like/Quinoprotein amine dehydrogenase"/>
    <property type="match status" value="3"/>
</dbReference>
<sequence length="495" mass="54539">MPSVTHPLQAASLSGHDAFVEGVEFSSNGKYIISSSADESEAVVISNMAAVEVASLATIAVTCVIAAVLLAVVFYIGFKSQRQSEQNTEINQGELELKPVENGQRKDKTKQSGKGKKGVLQLKSHRRQYAVLKGHTEHIFDLEFSLNGKYLASTSQDRTVRLWSVKDFKEKEHKYVRANVDFDHGTKVSFSPDTRAFITALANGNTIRVFKVNKKKDGSGASVTGEFDFPVKHSAEIINIAVASSGKFIMSCSSDTTIILWNLKGEVLSIIDTHQMNNSFASISPCGQFVASAGFTPDVKLWVVEFTKSDEFKQVSRAMELKGHTAGVYHFSFSSDSTRMATVSKDGTWKIWDIDVEFSKKQDPHLLVTGIYDASFGVYNNMLIHMSPDAYVTAIAMGRSVGIFNTENGNLEELLEGVHGDDITAIAWHPSSRYLATAGGGDRQIRVWHNAAGIRVQIEDLQGRIFRSRNENVKERLEQQVLEARASLDKLNVSS</sequence>
<evidence type="ECO:0008006" key="8">
    <source>
        <dbReference type="Google" id="ProtNLM"/>
    </source>
</evidence>
<proteinExistence type="predicted"/>
<dbReference type="PROSITE" id="PS50294">
    <property type="entry name" value="WD_REPEATS_REGION"/>
    <property type="match status" value="3"/>
</dbReference>
<feature type="repeat" description="WD" evidence="3">
    <location>
        <begin position="230"/>
        <end position="264"/>
    </location>
</feature>
<reference evidence="6 7" key="1">
    <citation type="submission" date="2022-05" db="EMBL/GenBank/DDBJ databases">
        <authorList>
            <consortium name="Genoscope - CEA"/>
            <person name="William W."/>
        </authorList>
    </citation>
    <scope>NUCLEOTIDE SEQUENCE [LARGE SCALE GENOMIC DNA]</scope>
</reference>
<dbReference type="Pfam" id="PF00400">
    <property type="entry name" value="WD40"/>
    <property type="match status" value="5"/>
</dbReference>
<dbReference type="Proteomes" id="UP001159427">
    <property type="component" value="Unassembled WGS sequence"/>
</dbReference>
<dbReference type="EMBL" id="CALNXI010000167">
    <property type="protein sequence ID" value="CAH3021037.1"/>
    <property type="molecule type" value="Genomic_DNA"/>
</dbReference>
<dbReference type="PROSITE" id="PS50082">
    <property type="entry name" value="WD_REPEATS_2"/>
    <property type="match status" value="5"/>
</dbReference>
<comment type="caution">
    <text evidence="6">The sequence shown here is derived from an EMBL/GenBank/DDBJ whole genome shotgun (WGS) entry which is preliminary data.</text>
</comment>
<dbReference type="InterPro" id="IPR036322">
    <property type="entry name" value="WD40_repeat_dom_sf"/>
</dbReference>
<feature type="repeat" description="WD" evidence="3">
    <location>
        <begin position="321"/>
        <end position="355"/>
    </location>
</feature>
<feature type="repeat" description="WD" evidence="3">
    <location>
        <begin position="132"/>
        <end position="173"/>
    </location>
</feature>
<keyword evidence="7" id="KW-1185">Reference proteome</keyword>
<dbReference type="InterPro" id="IPR020472">
    <property type="entry name" value="WD40_PAC1"/>
</dbReference>
<keyword evidence="5" id="KW-1133">Transmembrane helix</keyword>
<protein>
    <recommendedName>
        <fullName evidence="8">Transducin beta-like protein 2</fullName>
    </recommendedName>
</protein>
<dbReference type="InterPro" id="IPR001680">
    <property type="entry name" value="WD40_rpt"/>
</dbReference>
<dbReference type="PANTHER" id="PTHR44321">
    <property type="entry name" value="TRANSDUCIN BETA-LIKE PROTEIN 2"/>
    <property type="match status" value="1"/>
</dbReference>
<evidence type="ECO:0000256" key="4">
    <source>
        <dbReference type="SAM" id="MobiDB-lite"/>
    </source>
</evidence>
<keyword evidence="5" id="KW-0812">Transmembrane</keyword>
<organism evidence="6 7">
    <name type="scientific">Porites evermanni</name>
    <dbReference type="NCBI Taxonomy" id="104178"/>
    <lineage>
        <taxon>Eukaryota</taxon>
        <taxon>Metazoa</taxon>
        <taxon>Cnidaria</taxon>
        <taxon>Anthozoa</taxon>
        <taxon>Hexacorallia</taxon>
        <taxon>Scleractinia</taxon>
        <taxon>Fungiina</taxon>
        <taxon>Poritidae</taxon>
        <taxon>Porites</taxon>
    </lineage>
</organism>
<keyword evidence="2" id="KW-0677">Repeat</keyword>
<accession>A0ABN8LZI3</accession>
<evidence type="ECO:0000313" key="7">
    <source>
        <dbReference type="Proteomes" id="UP001159427"/>
    </source>
</evidence>
<evidence type="ECO:0000256" key="1">
    <source>
        <dbReference type="ARBA" id="ARBA00022574"/>
    </source>
</evidence>
<feature type="repeat" description="WD" evidence="3">
    <location>
        <begin position="416"/>
        <end position="448"/>
    </location>
</feature>
<feature type="transmembrane region" description="Helical" evidence="5">
    <location>
        <begin position="56"/>
        <end position="78"/>
    </location>
</feature>
<evidence type="ECO:0000313" key="6">
    <source>
        <dbReference type="EMBL" id="CAH3021037.1"/>
    </source>
</evidence>
<feature type="region of interest" description="Disordered" evidence="4">
    <location>
        <begin position="87"/>
        <end position="118"/>
    </location>
</feature>
<feature type="repeat" description="WD" evidence="3">
    <location>
        <begin position="13"/>
        <end position="38"/>
    </location>
</feature>
<feature type="compositionally biased region" description="Basic and acidic residues" evidence="4">
    <location>
        <begin position="95"/>
        <end position="110"/>
    </location>
</feature>
<keyword evidence="1 3" id="KW-0853">WD repeat</keyword>
<dbReference type="InterPro" id="IPR019775">
    <property type="entry name" value="WD40_repeat_CS"/>
</dbReference>
<dbReference type="InterPro" id="IPR015943">
    <property type="entry name" value="WD40/YVTN_repeat-like_dom_sf"/>
</dbReference>
<dbReference type="PANTHER" id="PTHR44321:SF1">
    <property type="entry name" value="TRANSDUCIN BETA-LIKE PROTEIN 2"/>
    <property type="match status" value="1"/>
</dbReference>
<evidence type="ECO:0000256" key="3">
    <source>
        <dbReference type="PROSITE-ProRule" id="PRU00221"/>
    </source>
</evidence>
<name>A0ABN8LZI3_9CNID</name>
<dbReference type="PRINTS" id="PR00320">
    <property type="entry name" value="GPROTEINBRPT"/>
</dbReference>
<dbReference type="PROSITE" id="PS00678">
    <property type="entry name" value="WD_REPEATS_1"/>
    <property type="match status" value="2"/>
</dbReference>
<dbReference type="InterPro" id="IPR042410">
    <property type="entry name" value="WBSCR13"/>
</dbReference>